<gene>
    <name evidence="5" type="primary">AUGUSTUS-3.0.2_15197</name>
    <name evidence="5" type="ORF">TcasGA2_TC015197</name>
</gene>
<dbReference type="HOGENOM" id="CLU_410693_0_0_1"/>
<dbReference type="KEGG" id="tca:663073"/>
<name>D2A5C4_TRICA</name>
<evidence type="ECO:0000313" key="5">
    <source>
        <dbReference type="EMBL" id="EFA05098.1"/>
    </source>
</evidence>
<evidence type="ECO:0000256" key="2">
    <source>
        <dbReference type="SAM" id="Coils"/>
    </source>
</evidence>
<reference evidence="5 6" key="2">
    <citation type="journal article" date="2010" name="Nucleic Acids Res.">
        <title>BeetleBase in 2010: revisions to provide comprehensive genomic information for Tribolium castaneum.</title>
        <authorList>
            <person name="Kim H.S."/>
            <person name="Murphy T."/>
            <person name="Xia J."/>
            <person name="Caragea D."/>
            <person name="Park Y."/>
            <person name="Beeman R.W."/>
            <person name="Lorenzen M.D."/>
            <person name="Butcher S."/>
            <person name="Manak J.R."/>
            <person name="Brown S.J."/>
        </authorList>
    </citation>
    <scope>NUCLEOTIDE SEQUENCE [LARGE SCALE GENOMIC DNA]</scope>
    <source>
        <strain evidence="5 6">Georgia GA2</strain>
    </source>
</reference>
<protein>
    <submittedName>
        <fullName evidence="5">Centromere protein J-like Protein</fullName>
    </submittedName>
</protein>
<dbReference type="InParanoid" id="D2A5C4"/>
<comment type="similarity">
    <text evidence="1">Belongs to the TCP10 family.</text>
</comment>
<dbReference type="PANTHER" id="PTHR10331:SF6">
    <property type="entry name" value="SPINDLE ASSEMBLY ABNORMAL 4"/>
    <property type="match status" value="1"/>
</dbReference>
<dbReference type="Proteomes" id="UP000007266">
    <property type="component" value="Linkage group 6"/>
</dbReference>
<evidence type="ECO:0000259" key="4">
    <source>
        <dbReference type="Pfam" id="PF25779"/>
    </source>
</evidence>
<dbReference type="Pfam" id="PF25779">
    <property type="entry name" value="Tubulin-bind_CPAP"/>
    <property type="match status" value="1"/>
</dbReference>
<dbReference type="GO" id="GO:0015631">
    <property type="term" value="F:tubulin binding"/>
    <property type="evidence" value="ECO:0000318"/>
    <property type="project" value="GO_Central"/>
</dbReference>
<dbReference type="AlphaFoldDB" id="D2A5C4"/>
<feature type="domain" description="CENPJ tubulin-binding region" evidence="4">
    <location>
        <begin position="70"/>
        <end position="109"/>
    </location>
</feature>
<keyword evidence="2" id="KW-0175">Coiled coil</keyword>
<dbReference type="InterPro" id="IPR026581">
    <property type="entry name" value="TCP10L/CENPJ"/>
</dbReference>
<feature type="coiled-coil region" evidence="2">
    <location>
        <begin position="362"/>
        <end position="461"/>
    </location>
</feature>
<feature type="domain" description="Centromere protein J C-terminal" evidence="3">
    <location>
        <begin position="588"/>
        <end position="621"/>
    </location>
</feature>
<dbReference type="FunCoup" id="D2A5C4">
    <property type="interactions" value="27"/>
</dbReference>
<evidence type="ECO:0000259" key="3">
    <source>
        <dbReference type="Pfam" id="PF07202"/>
    </source>
</evidence>
<sequence>MPLSPNLLQRLAELKKWQESHEDLLKKTIINTSANATTLSDYQTIDGLSAFDSSNEHSRKNWESQVISPTKTFHELLEEKLALDPGPGAAPPKPKRPFLKKGAGLERFRMKTRPKLIKKSKGEKENDNVTPLRAPDLVVRPKATWGPPGEQTLYEKALEKELRIFEALEEKAENSSFCSTNSSVVRILSSTPSKKGGDDVIETELERKDIAEILLRLKNLAEGRMKPPDVPSIIEASDEDKWTSSEVSSVSSGDLEETLTAPKRDIGVGTEASNDCAICGDKLKKKIIEYDDKLNDLIEDKNRISELRKQLEQKERDFLKRKHEFEDQRANFEYEADIERKKLAKERQAFQMFMKESQNRPNKKERQEISNLKQEVADLSETLKLKESKNGMTQARLRNQIKQLEKENSQLKTEIEKLTKENAKLSATQKLNRKSSDSKILHEINKNITKLTNQAKNHEKNVMLDQSESFLVMAPPLADECNNGGANQSETSAFNSNQSQVTYPNGNIKTVSPDGNFITVKFFNGDRQETNLLDGTVKYFFTNRNITQTTFADGLEVVEFPEGVIERRFPDGRCEITLPDGAVQTTLPDGGTETKYTDGSIVKIAPNGDKVLLLANGQKEIETKEYKSREYPDGTVKILYRDGTQETKYANGRVRIKDSNGKLVLDTHL</sequence>
<feature type="domain" description="Centromere protein J C-terminal" evidence="3">
    <location>
        <begin position="625"/>
        <end position="656"/>
    </location>
</feature>
<organism evidence="5 6">
    <name type="scientific">Tribolium castaneum</name>
    <name type="common">Red flour beetle</name>
    <dbReference type="NCBI Taxonomy" id="7070"/>
    <lineage>
        <taxon>Eukaryota</taxon>
        <taxon>Metazoa</taxon>
        <taxon>Ecdysozoa</taxon>
        <taxon>Arthropoda</taxon>
        <taxon>Hexapoda</taxon>
        <taxon>Insecta</taxon>
        <taxon>Pterygota</taxon>
        <taxon>Neoptera</taxon>
        <taxon>Endopterygota</taxon>
        <taxon>Coleoptera</taxon>
        <taxon>Polyphaga</taxon>
        <taxon>Cucujiformia</taxon>
        <taxon>Tenebrionidae</taxon>
        <taxon>Tenebrionidae incertae sedis</taxon>
        <taxon>Tribolium</taxon>
    </lineage>
</organism>
<dbReference type="InterPro" id="IPR058029">
    <property type="entry name" value="Tubulin-bd_CENPJ"/>
</dbReference>
<dbReference type="GO" id="GO:0061511">
    <property type="term" value="P:centriole elongation"/>
    <property type="evidence" value="ECO:0000318"/>
    <property type="project" value="GO_Central"/>
</dbReference>
<dbReference type="InterPro" id="IPR047002">
    <property type="entry name" value="Tcp10_C_sf"/>
</dbReference>
<dbReference type="PANTHER" id="PTHR10331">
    <property type="entry name" value="T COMPLEX PROTEIN 10"/>
    <property type="match status" value="1"/>
</dbReference>
<proteinExistence type="inferred from homology"/>
<keyword evidence="6" id="KW-1185">Reference proteome</keyword>
<reference evidence="5 6" key="1">
    <citation type="journal article" date="2008" name="Nature">
        <title>The genome of the model beetle and pest Tribolium castaneum.</title>
        <authorList>
            <consortium name="Tribolium Genome Sequencing Consortium"/>
            <person name="Richards S."/>
            <person name="Gibbs R.A."/>
            <person name="Weinstock G.M."/>
            <person name="Brown S.J."/>
            <person name="Denell R."/>
            <person name="Beeman R.W."/>
            <person name="Gibbs R."/>
            <person name="Beeman R.W."/>
            <person name="Brown S.J."/>
            <person name="Bucher G."/>
            <person name="Friedrich M."/>
            <person name="Grimmelikhuijzen C.J."/>
            <person name="Klingler M."/>
            <person name="Lorenzen M."/>
            <person name="Richards S."/>
            <person name="Roth S."/>
            <person name="Schroder R."/>
            <person name="Tautz D."/>
            <person name="Zdobnov E.M."/>
            <person name="Muzny D."/>
            <person name="Gibbs R.A."/>
            <person name="Weinstock G.M."/>
            <person name="Attaway T."/>
            <person name="Bell S."/>
            <person name="Buhay C.J."/>
            <person name="Chandrabose M.N."/>
            <person name="Chavez D."/>
            <person name="Clerk-Blankenburg K.P."/>
            <person name="Cree A."/>
            <person name="Dao M."/>
            <person name="Davis C."/>
            <person name="Chacko J."/>
            <person name="Dinh H."/>
            <person name="Dugan-Rocha S."/>
            <person name="Fowler G."/>
            <person name="Garner T.T."/>
            <person name="Garnes J."/>
            <person name="Gnirke A."/>
            <person name="Hawes A."/>
            <person name="Hernandez J."/>
            <person name="Hines S."/>
            <person name="Holder M."/>
            <person name="Hume J."/>
            <person name="Jhangiani S.N."/>
            <person name="Joshi V."/>
            <person name="Khan Z.M."/>
            <person name="Jackson L."/>
            <person name="Kovar C."/>
            <person name="Kowis A."/>
            <person name="Lee S."/>
            <person name="Lewis L.R."/>
            <person name="Margolis J."/>
            <person name="Morgan M."/>
            <person name="Nazareth L.V."/>
            <person name="Nguyen N."/>
            <person name="Okwuonu G."/>
            <person name="Parker D."/>
            <person name="Richards S."/>
            <person name="Ruiz S.J."/>
            <person name="Santibanez J."/>
            <person name="Savard J."/>
            <person name="Scherer S.E."/>
            <person name="Schneider B."/>
            <person name="Sodergren E."/>
            <person name="Tautz D."/>
            <person name="Vattahil S."/>
            <person name="Villasana D."/>
            <person name="White C.S."/>
            <person name="Wright R."/>
            <person name="Park Y."/>
            <person name="Beeman R.W."/>
            <person name="Lord J."/>
            <person name="Oppert B."/>
            <person name="Lorenzen M."/>
            <person name="Brown S."/>
            <person name="Wang L."/>
            <person name="Savard J."/>
            <person name="Tautz D."/>
            <person name="Richards S."/>
            <person name="Weinstock G."/>
            <person name="Gibbs R.A."/>
            <person name="Liu Y."/>
            <person name="Worley K."/>
            <person name="Weinstock G."/>
            <person name="Elsik C.G."/>
            <person name="Reese J.T."/>
            <person name="Elhaik E."/>
            <person name="Landan G."/>
            <person name="Graur D."/>
            <person name="Arensburger P."/>
            <person name="Atkinson P."/>
            <person name="Beeman R.W."/>
            <person name="Beidler J."/>
            <person name="Brown S.J."/>
            <person name="Demuth J.P."/>
            <person name="Drury D.W."/>
            <person name="Du Y.Z."/>
            <person name="Fujiwara H."/>
            <person name="Lorenzen M."/>
            <person name="Maselli V."/>
            <person name="Osanai M."/>
            <person name="Park Y."/>
            <person name="Robertson H.M."/>
            <person name="Tu Z."/>
            <person name="Wang J.J."/>
            <person name="Wang S."/>
            <person name="Richards S."/>
            <person name="Song H."/>
            <person name="Zhang L."/>
            <person name="Sodergren E."/>
            <person name="Werner D."/>
            <person name="Stanke M."/>
            <person name="Morgenstern B."/>
            <person name="Solovyev V."/>
            <person name="Kosarev P."/>
            <person name="Brown G."/>
            <person name="Chen H.C."/>
            <person name="Ermolaeva O."/>
            <person name="Hlavina W."/>
            <person name="Kapustin Y."/>
            <person name="Kiryutin B."/>
            <person name="Kitts P."/>
            <person name="Maglott D."/>
            <person name="Pruitt K."/>
            <person name="Sapojnikov V."/>
            <person name="Souvorov A."/>
            <person name="Mackey A.J."/>
            <person name="Waterhouse R.M."/>
            <person name="Wyder S."/>
            <person name="Zdobnov E.M."/>
            <person name="Zdobnov E.M."/>
            <person name="Wyder S."/>
            <person name="Kriventseva E.V."/>
            <person name="Kadowaki T."/>
            <person name="Bork P."/>
            <person name="Aranda M."/>
            <person name="Bao R."/>
            <person name="Beermann A."/>
            <person name="Berns N."/>
            <person name="Bolognesi R."/>
            <person name="Bonneton F."/>
            <person name="Bopp D."/>
            <person name="Brown S.J."/>
            <person name="Bucher G."/>
            <person name="Butts T."/>
            <person name="Chaumot A."/>
            <person name="Denell R.E."/>
            <person name="Ferrier D.E."/>
            <person name="Friedrich M."/>
            <person name="Gordon C.M."/>
            <person name="Jindra M."/>
            <person name="Klingler M."/>
            <person name="Lan Q."/>
            <person name="Lattorff H.M."/>
            <person name="Laudet V."/>
            <person name="von Levetsow C."/>
            <person name="Liu Z."/>
            <person name="Lutz R."/>
            <person name="Lynch J.A."/>
            <person name="da Fonseca R.N."/>
            <person name="Posnien N."/>
            <person name="Reuter R."/>
            <person name="Roth S."/>
            <person name="Savard J."/>
            <person name="Schinko J.B."/>
            <person name="Schmitt C."/>
            <person name="Schoppmeier M."/>
            <person name="Schroder R."/>
            <person name="Shippy T.D."/>
            <person name="Simonnet F."/>
            <person name="Marques-Souza H."/>
            <person name="Tautz D."/>
            <person name="Tomoyasu Y."/>
            <person name="Trauner J."/>
            <person name="Van der Zee M."/>
            <person name="Vervoort M."/>
            <person name="Wittkopp N."/>
            <person name="Wimmer E.A."/>
            <person name="Yang X."/>
            <person name="Jones A.K."/>
            <person name="Sattelle D.B."/>
            <person name="Ebert P.R."/>
            <person name="Nelson D."/>
            <person name="Scott J.G."/>
            <person name="Beeman R.W."/>
            <person name="Muthukrishnan S."/>
            <person name="Kramer K.J."/>
            <person name="Arakane Y."/>
            <person name="Beeman R.W."/>
            <person name="Zhu Q."/>
            <person name="Hogenkamp D."/>
            <person name="Dixit R."/>
            <person name="Oppert B."/>
            <person name="Jiang H."/>
            <person name="Zou Z."/>
            <person name="Marshall J."/>
            <person name="Elpidina E."/>
            <person name="Vinokurov K."/>
            <person name="Oppert C."/>
            <person name="Zou Z."/>
            <person name="Evans J."/>
            <person name="Lu Z."/>
            <person name="Zhao P."/>
            <person name="Sumathipala N."/>
            <person name="Altincicek B."/>
            <person name="Vilcinskas A."/>
            <person name="Williams M."/>
            <person name="Hultmark D."/>
            <person name="Hetru C."/>
            <person name="Jiang H."/>
            <person name="Grimmelikhuijzen C.J."/>
            <person name="Hauser F."/>
            <person name="Cazzamali G."/>
            <person name="Williamson M."/>
            <person name="Park Y."/>
            <person name="Li B."/>
            <person name="Tanaka Y."/>
            <person name="Predel R."/>
            <person name="Neupert S."/>
            <person name="Schachtner J."/>
            <person name="Verleyen P."/>
            <person name="Raible F."/>
            <person name="Bork P."/>
            <person name="Friedrich M."/>
            <person name="Walden K.K."/>
            <person name="Robertson H.M."/>
            <person name="Angeli S."/>
            <person name="Foret S."/>
            <person name="Bucher G."/>
            <person name="Schuetz S."/>
            <person name="Maleszka R."/>
            <person name="Wimmer E.A."/>
            <person name="Beeman R.W."/>
            <person name="Lorenzen M."/>
            <person name="Tomoyasu Y."/>
            <person name="Miller S.C."/>
            <person name="Grossmann D."/>
            <person name="Bucher G."/>
        </authorList>
    </citation>
    <scope>NUCLEOTIDE SEQUENCE [LARGE SCALE GENOMIC DNA]</scope>
    <source>
        <strain evidence="5 6">Georgia GA2</strain>
    </source>
</reference>
<dbReference type="GO" id="GO:0005813">
    <property type="term" value="C:centrosome"/>
    <property type="evidence" value="ECO:0000318"/>
    <property type="project" value="GO_Central"/>
</dbReference>
<feature type="domain" description="Centromere protein J C-terminal" evidence="3">
    <location>
        <begin position="553"/>
        <end position="583"/>
    </location>
</feature>
<dbReference type="FunFam" id="2.60.450.20:FF:000002">
    <property type="entry name" value="Spindle assembly abnormal 4"/>
    <property type="match status" value="1"/>
</dbReference>
<dbReference type="STRING" id="7070.D2A5C4"/>
<accession>D2A5C4</accession>
<dbReference type="InterPro" id="IPR009852">
    <property type="entry name" value="CENPJ_C_dom"/>
</dbReference>
<feature type="coiled-coil region" evidence="2">
    <location>
        <begin position="290"/>
        <end position="328"/>
    </location>
</feature>
<dbReference type="OMA" id="WQKEQEM"/>
<evidence type="ECO:0000256" key="1">
    <source>
        <dbReference type="ARBA" id="ARBA00005627"/>
    </source>
</evidence>
<dbReference type="PhylomeDB" id="D2A5C4"/>
<dbReference type="eggNOG" id="ENOG502QQR0">
    <property type="taxonomic scope" value="Eukaryota"/>
</dbReference>
<evidence type="ECO:0000313" key="6">
    <source>
        <dbReference type="Proteomes" id="UP000007266"/>
    </source>
</evidence>
<dbReference type="GO" id="GO:0060271">
    <property type="term" value="P:cilium assembly"/>
    <property type="evidence" value="ECO:0000318"/>
    <property type="project" value="GO_Central"/>
</dbReference>
<dbReference type="Pfam" id="PF07202">
    <property type="entry name" value="Tcp10_C"/>
    <property type="match status" value="3"/>
</dbReference>
<dbReference type="OrthoDB" id="10252174at2759"/>
<dbReference type="EMBL" id="KQ971345">
    <property type="protein sequence ID" value="EFA05098.1"/>
    <property type="molecule type" value="Genomic_DNA"/>
</dbReference>
<dbReference type="GO" id="GO:0005814">
    <property type="term" value="C:centriole"/>
    <property type="evidence" value="ECO:0000318"/>
    <property type="project" value="GO_Central"/>
</dbReference>
<dbReference type="Gene3D" id="2.60.450.20">
    <property type="match status" value="1"/>
</dbReference>